<protein>
    <submittedName>
        <fullName evidence="1">Putative secreted protein</fullName>
    </submittedName>
</protein>
<sequence>MVSAKRPSAVRLLLLLCESYPSCRHLPIDFPRSIRVPAHARVHVCSRMRAGGRVGAVYNLCCGSVDPIRARGAPPSRPMSCVWQQMAIAKVNR</sequence>
<accession>A0A2M4B162</accession>
<dbReference type="EMBL" id="GGFK01013448">
    <property type="protein sequence ID" value="MBW46769.1"/>
    <property type="molecule type" value="Transcribed_RNA"/>
</dbReference>
<reference evidence="1" key="1">
    <citation type="submission" date="2018-01" db="EMBL/GenBank/DDBJ databases">
        <title>An insight into the sialome of Amazonian anophelines.</title>
        <authorList>
            <person name="Ribeiro J.M."/>
            <person name="Scarpassa V."/>
            <person name="Calvo E."/>
        </authorList>
    </citation>
    <scope>NUCLEOTIDE SEQUENCE</scope>
    <source>
        <tissue evidence="1">Salivary glands</tissue>
    </source>
</reference>
<dbReference type="AlphaFoldDB" id="A0A2M4B162"/>
<evidence type="ECO:0000313" key="1">
    <source>
        <dbReference type="EMBL" id="MBW46769.1"/>
    </source>
</evidence>
<name>A0A2M4B162_9DIPT</name>
<proteinExistence type="predicted"/>
<organism evidence="1">
    <name type="scientific">Anopheles triannulatus</name>
    <dbReference type="NCBI Taxonomy" id="58253"/>
    <lineage>
        <taxon>Eukaryota</taxon>
        <taxon>Metazoa</taxon>
        <taxon>Ecdysozoa</taxon>
        <taxon>Arthropoda</taxon>
        <taxon>Hexapoda</taxon>
        <taxon>Insecta</taxon>
        <taxon>Pterygota</taxon>
        <taxon>Neoptera</taxon>
        <taxon>Endopterygota</taxon>
        <taxon>Diptera</taxon>
        <taxon>Nematocera</taxon>
        <taxon>Culicoidea</taxon>
        <taxon>Culicidae</taxon>
        <taxon>Anophelinae</taxon>
        <taxon>Anopheles</taxon>
    </lineage>
</organism>